<dbReference type="EMBL" id="JBBKZT010000002">
    <property type="protein sequence ID" value="MEJ8846200.1"/>
    <property type="molecule type" value="Genomic_DNA"/>
</dbReference>
<keyword evidence="2" id="KW-1185">Reference proteome</keyword>
<gene>
    <name evidence="1" type="ORF">WKW82_06055</name>
</gene>
<evidence type="ECO:0000313" key="2">
    <source>
        <dbReference type="Proteomes" id="UP001385892"/>
    </source>
</evidence>
<sequence length="88" mass="9474">MDRPFILLGDKTNHGGVVITASENTFTDEKRVARIGDLVKCPIPGHGINPIVTASPYVEIDGRRVARHHDTTACGSLLLASQFDSSSE</sequence>
<accession>A0ABU8WH33</accession>
<dbReference type="RefSeq" id="WP_213957023.1">
    <property type="nucleotide sequence ID" value="NZ_JBBKZT010000002.1"/>
</dbReference>
<dbReference type="Pfam" id="PF05488">
    <property type="entry name" value="PAAR_motif"/>
    <property type="match status" value="1"/>
</dbReference>
<reference evidence="1 2" key="1">
    <citation type="submission" date="2024-03" db="EMBL/GenBank/DDBJ databases">
        <title>Novel species of the genus Variovorax.</title>
        <authorList>
            <person name="Liu Q."/>
            <person name="Xin Y.-H."/>
        </authorList>
    </citation>
    <scope>NUCLEOTIDE SEQUENCE [LARGE SCALE GENOMIC DNA]</scope>
    <source>
        <strain evidence="1 2">KACC 18900</strain>
    </source>
</reference>
<protein>
    <submittedName>
        <fullName evidence="1">PAAR domain-containing protein</fullName>
    </submittedName>
</protein>
<comment type="caution">
    <text evidence="1">The sequence shown here is derived from an EMBL/GenBank/DDBJ whole genome shotgun (WGS) entry which is preliminary data.</text>
</comment>
<organism evidence="1 2">
    <name type="scientific">Variovorax rhizosphaerae</name>
    <dbReference type="NCBI Taxonomy" id="1836200"/>
    <lineage>
        <taxon>Bacteria</taxon>
        <taxon>Pseudomonadati</taxon>
        <taxon>Pseudomonadota</taxon>
        <taxon>Betaproteobacteria</taxon>
        <taxon>Burkholderiales</taxon>
        <taxon>Comamonadaceae</taxon>
        <taxon>Variovorax</taxon>
    </lineage>
</organism>
<dbReference type="InterPro" id="IPR008727">
    <property type="entry name" value="PAAR_motif"/>
</dbReference>
<dbReference type="Proteomes" id="UP001385892">
    <property type="component" value="Unassembled WGS sequence"/>
</dbReference>
<dbReference type="CDD" id="cd14744">
    <property type="entry name" value="PAAR_CT_2"/>
    <property type="match status" value="1"/>
</dbReference>
<proteinExistence type="predicted"/>
<dbReference type="Gene3D" id="2.60.200.60">
    <property type="match status" value="1"/>
</dbReference>
<evidence type="ECO:0000313" key="1">
    <source>
        <dbReference type="EMBL" id="MEJ8846200.1"/>
    </source>
</evidence>
<name>A0ABU8WH33_9BURK</name>